<organism evidence="2 4">
    <name type="scientific">Trichuris suis</name>
    <name type="common">pig whipworm</name>
    <dbReference type="NCBI Taxonomy" id="68888"/>
    <lineage>
        <taxon>Eukaryota</taxon>
        <taxon>Metazoa</taxon>
        <taxon>Ecdysozoa</taxon>
        <taxon>Nematoda</taxon>
        <taxon>Enoplea</taxon>
        <taxon>Dorylaimia</taxon>
        <taxon>Trichinellida</taxon>
        <taxon>Trichuridae</taxon>
        <taxon>Trichuris</taxon>
    </lineage>
</organism>
<feature type="region of interest" description="Disordered" evidence="1">
    <location>
        <begin position="107"/>
        <end position="136"/>
    </location>
</feature>
<evidence type="ECO:0000313" key="2">
    <source>
        <dbReference type="EMBL" id="KFD58938.1"/>
    </source>
</evidence>
<proteinExistence type="predicted"/>
<evidence type="ECO:0000313" key="3">
    <source>
        <dbReference type="EMBL" id="KFD72967.1"/>
    </source>
</evidence>
<gene>
    <name evidence="2" type="ORF">M513_00101</name>
    <name evidence="3" type="ORF">M514_00101</name>
</gene>
<keyword evidence="4" id="KW-1185">Reference proteome</keyword>
<dbReference type="EMBL" id="KL367475">
    <property type="protein sequence ID" value="KFD72967.1"/>
    <property type="molecule type" value="Genomic_DNA"/>
</dbReference>
<evidence type="ECO:0000256" key="1">
    <source>
        <dbReference type="SAM" id="MobiDB-lite"/>
    </source>
</evidence>
<dbReference type="AlphaFoldDB" id="A0A085MNZ2"/>
<dbReference type="Proteomes" id="UP000030758">
    <property type="component" value="Unassembled WGS sequence"/>
</dbReference>
<reference evidence="2 4" key="1">
    <citation type="journal article" date="2014" name="Nat. Genet.">
        <title>Genome and transcriptome of the porcine whipworm Trichuris suis.</title>
        <authorList>
            <person name="Jex A.R."/>
            <person name="Nejsum P."/>
            <person name="Schwarz E.M."/>
            <person name="Hu L."/>
            <person name="Young N.D."/>
            <person name="Hall R.S."/>
            <person name="Korhonen P.K."/>
            <person name="Liao S."/>
            <person name="Thamsborg S."/>
            <person name="Xia J."/>
            <person name="Xu P."/>
            <person name="Wang S."/>
            <person name="Scheerlinck J.P."/>
            <person name="Hofmann A."/>
            <person name="Sternberg P.W."/>
            <person name="Wang J."/>
            <person name="Gasser R.B."/>
        </authorList>
    </citation>
    <scope>NUCLEOTIDE SEQUENCE [LARGE SCALE GENOMIC DNA]</scope>
    <source>
        <strain evidence="3">DCEP-RM93F</strain>
        <strain evidence="2">DCEP-RM93M</strain>
    </source>
</reference>
<evidence type="ECO:0000313" key="4">
    <source>
        <dbReference type="Proteomes" id="UP000030764"/>
    </source>
</evidence>
<sequence length="136" mass="15709">MNDKTRLPPEEKPGIIYQITRSCSASYIGETGNSLFHTCDQYLSCLNRYNNAVNDLNGTRTRRRARPIRLEAKETTHEAAKGSALVEHASRCDDELRLKILTRTKFRTREDEGSPFHEAQRSNQQTQRNESRRNVD</sequence>
<accession>A0A085MNZ2</accession>
<dbReference type="EMBL" id="KL363182">
    <property type="protein sequence ID" value="KFD58938.1"/>
    <property type="molecule type" value="Genomic_DNA"/>
</dbReference>
<dbReference type="Proteomes" id="UP000030764">
    <property type="component" value="Unassembled WGS sequence"/>
</dbReference>
<protein>
    <submittedName>
        <fullName evidence="2">Uncharacterized protein</fullName>
    </submittedName>
</protein>
<feature type="compositionally biased region" description="Basic and acidic residues" evidence="1">
    <location>
        <begin position="107"/>
        <end position="120"/>
    </location>
</feature>
<name>A0A085MNZ2_9BILA</name>